<proteinExistence type="predicted"/>
<gene>
    <name evidence="2" type="ORF">CQA57_04705</name>
</gene>
<dbReference type="AlphaFoldDB" id="A0A3D8J8T2"/>
<dbReference type="Proteomes" id="UP000256695">
    <property type="component" value="Unassembled WGS sequence"/>
</dbReference>
<dbReference type="InterPro" id="IPR036736">
    <property type="entry name" value="ACP-like_sf"/>
</dbReference>
<organism evidence="2 3">
    <name type="scientific">Helicobacter anseris</name>
    <dbReference type="NCBI Taxonomy" id="375926"/>
    <lineage>
        <taxon>Bacteria</taxon>
        <taxon>Pseudomonadati</taxon>
        <taxon>Campylobacterota</taxon>
        <taxon>Epsilonproteobacteria</taxon>
        <taxon>Campylobacterales</taxon>
        <taxon>Helicobacteraceae</taxon>
        <taxon>Helicobacter</taxon>
    </lineage>
</organism>
<dbReference type="Gene3D" id="1.10.1200.10">
    <property type="entry name" value="ACP-like"/>
    <property type="match status" value="1"/>
</dbReference>
<evidence type="ECO:0000313" key="3">
    <source>
        <dbReference type="Proteomes" id="UP000256695"/>
    </source>
</evidence>
<evidence type="ECO:0000259" key="1">
    <source>
        <dbReference type="PROSITE" id="PS50075"/>
    </source>
</evidence>
<dbReference type="RefSeq" id="WP_115579077.1">
    <property type="nucleotide sequence ID" value="NZ_NXLX01000009.1"/>
</dbReference>
<protein>
    <submittedName>
        <fullName evidence="2">Acyl carrier protein</fullName>
    </submittedName>
</protein>
<comment type="caution">
    <text evidence="2">The sequence shown here is derived from an EMBL/GenBank/DDBJ whole genome shotgun (WGS) entry which is preliminary data.</text>
</comment>
<keyword evidence="3" id="KW-1185">Reference proteome</keyword>
<name>A0A3D8J8T2_9HELI</name>
<dbReference type="PROSITE" id="PS50075">
    <property type="entry name" value="CARRIER"/>
    <property type="match status" value="1"/>
</dbReference>
<dbReference type="OrthoDB" id="9811033at2"/>
<reference evidence="2 3" key="1">
    <citation type="submission" date="2018-04" db="EMBL/GenBank/DDBJ databases">
        <title>Novel Campyloabacter and Helicobacter Species and Strains.</title>
        <authorList>
            <person name="Mannion A.J."/>
            <person name="Shen Z."/>
            <person name="Fox J.G."/>
        </authorList>
    </citation>
    <scope>NUCLEOTIDE SEQUENCE [LARGE SCALE GENOMIC DNA]</scope>
    <source>
        <strain evidence="2 3">MIT 04-9362</strain>
    </source>
</reference>
<accession>A0A3D8J8T2</accession>
<sequence length="79" mass="9138">MDKGVIQEKIQEIFRDVFDMQELVICRETTASDIQEWDSLMHISLVSAIEKYFKVKFALGELQDLKNVGDMIDLVSTKI</sequence>
<dbReference type="Pfam" id="PF00550">
    <property type="entry name" value="PP-binding"/>
    <property type="match status" value="1"/>
</dbReference>
<feature type="domain" description="Carrier" evidence="1">
    <location>
        <begin position="1"/>
        <end position="79"/>
    </location>
</feature>
<dbReference type="InterPro" id="IPR009081">
    <property type="entry name" value="PP-bd_ACP"/>
</dbReference>
<dbReference type="SUPFAM" id="SSF47336">
    <property type="entry name" value="ACP-like"/>
    <property type="match status" value="1"/>
</dbReference>
<evidence type="ECO:0000313" key="2">
    <source>
        <dbReference type="EMBL" id="RDU73605.1"/>
    </source>
</evidence>
<dbReference type="EMBL" id="NXLX01000009">
    <property type="protein sequence ID" value="RDU73605.1"/>
    <property type="molecule type" value="Genomic_DNA"/>
</dbReference>